<gene>
    <name evidence="2" type="ORF">UFOPK3564_01471</name>
</gene>
<dbReference type="PROSITE" id="PS51740">
    <property type="entry name" value="SPOVT_ABRB"/>
    <property type="match status" value="1"/>
</dbReference>
<feature type="domain" description="SpoVT-AbrB" evidence="1">
    <location>
        <begin position="2"/>
        <end position="47"/>
    </location>
</feature>
<dbReference type="SMART" id="SM00966">
    <property type="entry name" value="SpoVT_AbrB"/>
    <property type="match status" value="1"/>
</dbReference>
<proteinExistence type="predicted"/>
<dbReference type="EMBL" id="CAFBMK010000073">
    <property type="protein sequence ID" value="CAB4914414.1"/>
    <property type="molecule type" value="Genomic_DNA"/>
</dbReference>
<organism evidence="2">
    <name type="scientific">freshwater metagenome</name>
    <dbReference type="NCBI Taxonomy" id="449393"/>
    <lineage>
        <taxon>unclassified sequences</taxon>
        <taxon>metagenomes</taxon>
        <taxon>ecological metagenomes</taxon>
    </lineage>
</organism>
<evidence type="ECO:0000313" key="2">
    <source>
        <dbReference type="EMBL" id="CAB4914414.1"/>
    </source>
</evidence>
<dbReference type="Gene3D" id="2.10.260.10">
    <property type="match status" value="1"/>
</dbReference>
<dbReference type="SUPFAM" id="SSF89447">
    <property type="entry name" value="AbrB/MazE/MraZ-like"/>
    <property type="match status" value="1"/>
</dbReference>
<evidence type="ECO:0000259" key="1">
    <source>
        <dbReference type="PROSITE" id="PS51740"/>
    </source>
</evidence>
<protein>
    <submittedName>
        <fullName evidence="2">Unannotated protein</fullName>
    </submittedName>
</protein>
<sequence length="80" mass="8473">MNATLVLGQQGRLVIPADVRAELGLAAGDRLHLQLSGRRLVIESQKDAASELRGLASGIAKSRSLVDELLAERRQAAAAE</sequence>
<reference evidence="2" key="1">
    <citation type="submission" date="2020-05" db="EMBL/GenBank/DDBJ databases">
        <authorList>
            <person name="Chiriac C."/>
            <person name="Salcher M."/>
            <person name="Ghai R."/>
            <person name="Kavagutti S V."/>
        </authorList>
    </citation>
    <scope>NUCLEOTIDE SEQUENCE</scope>
</reference>
<dbReference type="InterPro" id="IPR037914">
    <property type="entry name" value="SpoVT-AbrB_sf"/>
</dbReference>
<dbReference type="InterPro" id="IPR007159">
    <property type="entry name" value="SpoVT-AbrB_dom"/>
</dbReference>
<dbReference type="NCBIfam" id="TIGR01439">
    <property type="entry name" value="lp_hng_hel_AbrB"/>
    <property type="match status" value="1"/>
</dbReference>
<dbReference type="Pfam" id="PF04014">
    <property type="entry name" value="MazE_antitoxin"/>
    <property type="match status" value="1"/>
</dbReference>
<name>A0A6J7H459_9ZZZZ</name>
<dbReference type="GO" id="GO:0003677">
    <property type="term" value="F:DNA binding"/>
    <property type="evidence" value="ECO:0007669"/>
    <property type="project" value="InterPro"/>
</dbReference>
<accession>A0A6J7H459</accession>
<dbReference type="AlphaFoldDB" id="A0A6J7H459"/>